<keyword evidence="2" id="KW-1185">Reference proteome</keyword>
<proteinExistence type="predicted"/>
<evidence type="ECO:0000313" key="1">
    <source>
        <dbReference type="EMBL" id="CAK8991326.1"/>
    </source>
</evidence>
<dbReference type="Proteomes" id="UP001642484">
    <property type="component" value="Unassembled WGS sequence"/>
</dbReference>
<name>A0ABP0HP62_9DINO</name>
<reference evidence="1 2" key="1">
    <citation type="submission" date="2024-02" db="EMBL/GenBank/DDBJ databases">
        <authorList>
            <person name="Chen Y."/>
            <person name="Shah S."/>
            <person name="Dougan E. K."/>
            <person name="Thang M."/>
            <person name="Chan C."/>
        </authorList>
    </citation>
    <scope>NUCLEOTIDE SEQUENCE [LARGE SCALE GENOMIC DNA]</scope>
</reference>
<gene>
    <name evidence="1" type="ORF">CCMP2556_LOCUS2415</name>
</gene>
<evidence type="ECO:0000313" key="2">
    <source>
        <dbReference type="Proteomes" id="UP001642484"/>
    </source>
</evidence>
<sequence>MQLAAMRNESSEPQFRARAGRLDKWREMAQKAREDLKLPLAPMERIMPGNIVLFHTPGNNEIQLGLVMTLWKGVKQPKQYASECPLDACVAFRAVELDLVNTDDPTKWKCGSTSNAWVVRIEALVAILSCERSMKPLLSTDHMHFVISQASAEALAKVPDLETWMVAPTMVRGSGMKPAPAADPKKKTAKKVASTISKLAGKKSSKKPAVVNLDECELKFKRTKLGRSRIASDLENLSKMDWQSFPGNPIFNSDGENRMKLANANQANLPNVLKFGPWFNQYRQPAQYDEAVRKLLDHCTSQMTRSPSTRQAFMRLVKEIADYVTAQNGRLPAAENADEDL</sequence>
<accession>A0ABP0HP62</accession>
<dbReference type="EMBL" id="CAXAMN010000892">
    <property type="protein sequence ID" value="CAK8991326.1"/>
    <property type="molecule type" value="Genomic_DNA"/>
</dbReference>
<protein>
    <submittedName>
        <fullName evidence="1">Uncharacterized protein</fullName>
    </submittedName>
</protein>
<comment type="caution">
    <text evidence="1">The sequence shown here is derived from an EMBL/GenBank/DDBJ whole genome shotgun (WGS) entry which is preliminary data.</text>
</comment>
<organism evidence="1 2">
    <name type="scientific">Durusdinium trenchii</name>
    <dbReference type="NCBI Taxonomy" id="1381693"/>
    <lineage>
        <taxon>Eukaryota</taxon>
        <taxon>Sar</taxon>
        <taxon>Alveolata</taxon>
        <taxon>Dinophyceae</taxon>
        <taxon>Suessiales</taxon>
        <taxon>Symbiodiniaceae</taxon>
        <taxon>Durusdinium</taxon>
    </lineage>
</organism>